<dbReference type="EMBL" id="FJNB01000027">
    <property type="protein sequence ID" value="CZR09038.1"/>
    <property type="molecule type" value="Genomic_DNA"/>
</dbReference>
<feature type="domain" description="Pyridine nucleotide-disulphide oxidoreductase dimerisation" evidence="1">
    <location>
        <begin position="1"/>
        <end position="43"/>
    </location>
</feature>
<dbReference type="Proteomes" id="UP000199280">
    <property type="component" value="Unassembled WGS sequence"/>
</dbReference>
<dbReference type="Proteomes" id="UP000076878">
    <property type="component" value="Unassembled WGS sequence"/>
</dbReference>
<organism evidence="2 4">
    <name type="scientific">Trichococcus ilyis</name>
    <dbReference type="NCBI Taxonomy" id="640938"/>
    <lineage>
        <taxon>Bacteria</taxon>
        <taxon>Bacillati</taxon>
        <taxon>Bacillota</taxon>
        <taxon>Bacilli</taxon>
        <taxon>Lactobacillales</taxon>
        <taxon>Carnobacteriaceae</taxon>
        <taxon>Trichococcus</taxon>
    </lineage>
</organism>
<proteinExistence type="predicted"/>
<evidence type="ECO:0000313" key="5">
    <source>
        <dbReference type="Proteomes" id="UP000199280"/>
    </source>
</evidence>
<evidence type="ECO:0000313" key="4">
    <source>
        <dbReference type="Proteomes" id="UP000076878"/>
    </source>
</evidence>
<keyword evidence="5" id="KW-1185">Reference proteome</keyword>
<evidence type="ECO:0000313" key="3">
    <source>
        <dbReference type="EMBL" id="SEJ83536.1"/>
    </source>
</evidence>
<reference evidence="3 5" key="2">
    <citation type="submission" date="2016-10" db="EMBL/GenBank/DDBJ databases">
        <authorList>
            <person name="Varghese N."/>
            <person name="Submissions S."/>
        </authorList>
    </citation>
    <scope>NUCLEOTIDE SEQUENCE [LARGE SCALE GENOMIC DNA]</scope>
    <source>
        <strain evidence="3 5">DSM 22150</strain>
    </source>
</reference>
<evidence type="ECO:0000259" key="1">
    <source>
        <dbReference type="Pfam" id="PF02852"/>
    </source>
</evidence>
<name>A0A143Z8S1_9LACT</name>
<sequence length="59" mass="6064">MVADNAGEVIYAASLSVKLGLTVDDLKETLAPYLTMAEGSKLAAVAFDKVLSKLSCCAG</sequence>
<gene>
    <name evidence="3" type="ORF">SAMN05216375_13010</name>
    <name evidence="2" type="ORF">TR210_2663</name>
</gene>
<reference evidence="2 4" key="1">
    <citation type="submission" date="2016-02" db="EMBL/GenBank/DDBJ databases">
        <authorList>
            <person name="Wen L."/>
            <person name="He K."/>
            <person name="Yang H."/>
        </authorList>
    </citation>
    <scope>NUCLEOTIDE SEQUENCE [LARGE SCALE GENOMIC DNA]</scope>
    <source>
        <strain evidence="2">Trichococcus_R210</strain>
    </source>
</reference>
<dbReference type="Pfam" id="PF02852">
    <property type="entry name" value="Pyr_redox_dim"/>
    <property type="match status" value="1"/>
</dbReference>
<dbReference type="SUPFAM" id="SSF55424">
    <property type="entry name" value="FAD/NAD-linked reductases, dimerisation (C-terminal) domain"/>
    <property type="match status" value="1"/>
</dbReference>
<dbReference type="STRING" id="640938.TR210_2663"/>
<dbReference type="AlphaFoldDB" id="A0A143Z8S1"/>
<dbReference type="InterPro" id="IPR004099">
    <property type="entry name" value="Pyr_nucl-diS_OxRdtase_dimer"/>
</dbReference>
<dbReference type="Gene3D" id="3.30.390.30">
    <property type="match status" value="1"/>
</dbReference>
<evidence type="ECO:0000313" key="2">
    <source>
        <dbReference type="EMBL" id="CZR09038.1"/>
    </source>
</evidence>
<accession>A0A143Z8S1</accession>
<dbReference type="InterPro" id="IPR016156">
    <property type="entry name" value="FAD/NAD-linked_Rdtase_dimer_sf"/>
</dbReference>
<protein>
    <submittedName>
        <fullName evidence="3">Pyridine nucleotide-disulphide oxidoreductase, dimerisation domain</fullName>
    </submittedName>
</protein>
<dbReference type="EMBL" id="FNYT01000030">
    <property type="protein sequence ID" value="SEJ83536.1"/>
    <property type="molecule type" value="Genomic_DNA"/>
</dbReference>